<protein>
    <submittedName>
        <fullName evidence="2">Uncharacterized protein</fullName>
    </submittedName>
</protein>
<evidence type="ECO:0000313" key="3">
    <source>
        <dbReference type="Proteomes" id="UP001187415"/>
    </source>
</evidence>
<proteinExistence type="predicted"/>
<dbReference type="AlphaFoldDB" id="A0AA88MT62"/>
<keyword evidence="3" id="KW-1185">Reference proteome</keyword>
<evidence type="ECO:0000256" key="1">
    <source>
        <dbReference type="SAM" id="MobiDB-lite"/>
    </source>
</evidence>
<dbReference type="EMBL" id="JAUPFM010000008">
    <property type="protein sequence ID" value="KAK2844650.1"/>
    <property type="molecule type" value="Genomic_DNA"/>
</dbReference>
<comment type="caution">
    <text evidence="2">The sequence shown here is derived from an EMBL/GenBank/DDBJ whole genome shotgun (WGS) entry which is preliminary data.</text>
</comment>
<sequence length="145" mass="15394">MTGVSKLSHLSPPSAFDAATDVAAGLSHHSRTPSVLSLPALPPLCPAHPGGLFSCPARANPRLGVSRASRFLVLRKEEQGVGVGQRRQQTGGSEQPREPAVRTEREDRHADGHFGESLKSECRGGRRRVGTGDTPAHRCMTSATI</sequence>
<name>A0AA88MT62_CHASR</name>
<feature type="region of interest" description="Disordered" evidence="1">
    <location>
        <begin position="78"/>
        <end position="145"/>
    </location>
</feature>
<gene>
    <name evidence="2" type="ORF">Q5P01_011309</name>
</gene>
<dbReference type="Proteomes" id="UP001187415">
    <property type="component" value="Unassembled WGS sequence"/>
</dbReference>
<organism evidence="2 3">
    <name type="scientific">Channa striata</name>
    <name type="common">Snakehead murrel</name>
    <name type="synonym">Ophicephalus striatus</name>
    <dbReference type="NCBI Taxonomy" id="64152"/>
    <lineage>
        <taxon>Eukaryota</taxon>
        <taxon>Metazoa</taxon>
        <taxon>Chordata</taxon>
        <taxon>Craniata</taxon>
        <taxon>Vertebrata</taxon>
        <taxon>Euteleostomi</taxon>
        <taxon>Actinopterygii</taxon>
        <taxon>Neopterygii</taxon>
        <taxon>Teleostei</taxon>
        <taxon>Neoteleostei</taxon>
        <taxon>Acanthomorphata</taxon>
        <taxon>Anabantaria</taxon>
        <taxon>Anabantiformes</taxon>
        <taxon>Channoidei</taxon>
        <taxon>Channidae</taxon>
        <taxon>Channa</taxon>
    </lineage>
</organism>
<reference evidence="2" key="1">
    <citation type="submission" date="2023-07" db="EMBL/GenBank/DDBJ databases">
        <title>Chromosome-level Genome Assembly of Striped Snakehead (Channa striata).</title>
        <authorList>
            <person name="Liu H."/>
        </authorList>
    </citation>
    <scope>NUCLEOTIDE SEQUENCE</scope>
    <source>
        <strain evidence="2">Gz</strain>
        <tissue evidence="2">Muscle</tissue>
    </source>
</reference>
<accession>A0AA88MT62</accession>
<evidence type="ECO:0000313" key="2">
    <source>
        <dbReference type="EMBL" id="KAK2844650.1"/>
    </source>
</evidence>
<feature type="compositionally biased region" description="Basic and acidic residues" evidence="1">
    <location>
        <begin position="95"/>
        <end position="124"/>
    </location>
</feature>